<organism evidence="2 3">
    <name type="scientific">Haliangium ochraceum (strain DSM 14365 / JCM 11303 / SMP-2)</name>
    <dbReference type="NCBI Taxonomy" id="502025"/>
    <lineage>
        <taxon>Bacteria</taxon>
        <taxon>Pseudomonadati</taxon>
        <taxon>Myxococcota</taxon>
        <taxon>Polyangia</taxon>
        <taxon>Haliangiales</taxon>
        <taxon>Kofleriaceae</taxon>
        <taxon>Haliangium</taxon>
    </lineage>
</organism>
<dbReference type="SUPFAM" id="SSF101738">
    <property type="entry name" value="SspB-like"/>
    <property type="match status" value="1"/>
</dbReference>
<dbReference type="Gene3D" id="2.30.30.220">
    <property type="entry name" value="SspB-like"/>
    <property type="match status" value="1"/>
</dbReference>
<dbReference type="EMBL" id="CP001804">
    <property type="protein sequence ID" value="ACY14738.1"/>
    <property type="molecule type" value="Genomic_DNA"/>
</dbReference>
<name>D0LH16_HALO1</name>
<evidence type="ECO:0000313" key="2">
    <source>
        <dbReference type="EMBL" id="ACY14738.1"/>
    </source>
</evidence>
<dbReference type="AlphaFoldDB" id="D0LH16"/>
<proteinExistence type="predicted"/>
<reference evidence="2 3" key="1">
    <citation type="journal article" date="2010" name="Stand. Genomic Sci.">
        <title>Complete genome sequence of Haliangium ochraceum type strain (SMP-2).</title>
        <authorList>
            <consortium name="US DOE Joint Genome Institute (JGI-PGF)"/>
            <person name="Ivanova N."/>
            <person name="Daum C."/>
            <person name="Lang E."/>
            <person name="Abt B."/>
            <person name="Kopitz M."/>
            <person name="Saunders E."/>
            <person name="Lapidus A."/>
            <person name="Lucas S."/>
            <person name="Glavina Del Rio T."/>
            <person name="Nolan M."/>
            <person name="Tice H."/>
            <person name="Copeland A."/>
            <person name="Cheng J.F."/>
            <person name="Chen F."/>
            <person name="Bruce D."/>
            <person name="Goodwin L."/>
            <person name="Pitluck S."/>
            <person name="Mavromatis K."/>
            <person name="Pati A."/>
            <person name="Mikhailova N."/>
            <person name="Chen A."/>
            <person name="Palaniappan K."/>
            <person name="Land M."/>
            <person name="Hauser L."/>
            <person name="Chang Y.J."/>
            <person name="Jeffries C.D."/>
            <person name="Detter J.C."/>
            <person name="Brettin T."/>
            <person name="Rohde M."/>
            <person name="Goker M."/>
            <person name="Bristow J."/>
            <person name="Markowitz V."/>
            <person name="Eisen J.A."/>
            <person name="Hugenholtz P."/>
            <person name="Kyrpides N.C."/>
            <person name="Klenk H.P."/>
        </authorList>
    </citation>
    <scope>NUCLEOTIDE SEQUENCE [LARGE SCALE GENOMIC DNA]</scope>
    <source>
        <strain evidence="3">DSM 14365 / CIP 107738 / JCM 11303 / AJ 13395 / SMP-2</strain>
    </source>
</reference>
<dbReference type="Proteomes" id="UP000001880">
    <property type="component" value="Chromosome"/>
</dbReference>
<dbReference type="STRING" id="502025.Hoch_2193"/>
<dbReference type="HOGENOM" id="CLU_1101671_0_0_7"/>
<dbReference type="eggNOG" id="COG2969">
    <property type="taxonomic scope" value="Bacteria"/>
</dbReference>
<evidence type="ECO:0000256" key="1">
    <source>
        <dbReference type="SAM" id="MobiDB-lite"/>
    </source>
</evidence>
<evidence type="ECO:0000313" key="3">
    <source>
        <dbReference type="Proteomes" id="UP000001880"/>
    </source>
</evidence>
<sequence length="252" mass="27597">MLGALLEHKLSVSLESVERNLSRWRSGELGPFEAHTGILEHTARVGRMAKRIARANPEMLRAILRDAFDAELVSREEFLELVGEEPEAVAATHRIDDDEAWSAQKRKLVEELLEEGPLLVHLDTRVPSASVPEQFRGQARLVLRFGYRLSPPIVDFSIDDIGIHGTLTFGGKPFACVVPWSALYAVVAESNGQGTVWPEDVPDEILEELGLAGGTEDGGAADSGEPQQVPSAEPEPPKSSTRRRASHLKLVD</sequence>
<feature type="region of interest" description="Disordered" evidence="1">
    <location>
        <begin position="211"/>
        <end position="252"/>
    </location>
</feature>
<dbReference type="InterPro" id="IPR036760">
    <property type="entry name" value="SspB-like_sf"/>
</dbReference>
<dbReference type="KEGG" id="hoh:Hoch_2193"/>
<feature type="compositionally biased region" description="Basic residues" evidence="1">
    <location>
        <begin position="240"/>
        <end position="252"/>
    </location>
</feature>
<keyword evidence="3" id="KW-1185">Reference proteome</keyword>
<protein>
    <submittedName>
        <fullName evidence="2">Uncharacterized protein</fullName>
    </submittedName>
</protein>
<gene>
    <name evidence="2" type="ordered locus">Hoch_2193</name>
</gene>
<accession>D0LH16</accession>
<dbReference type="InterPro" id="IPR007481">
    <property type="entry name" value="SspB"/>
</dbReference>
<dbReference type="Pfam" id="PF04386">
    <property type="entry name" value="SspB"/>
    <property type="match status" value="1"/>
</dbReference>